<evidence type="ECO:0000313" key="3">
    <source>
        <dbReference type="EMBL" id="VAX15542.1"/>
    </source>
</evidence>
<dbReference type="PROSITE" id="PS51724">
    <property type="entry name" value="SPOR"/>
    <property type="match status" value="1"/>
</dbReference>
<dbReference type="InterPro" id="IPR036680">
    <property type="entry name" value="SPOR-like_sf"/>
</dbReference>
<evidence type="ECO:0000259" key="2">
    <source>
        <dbReference type="PROSITE" id="PS51724"/>
    </source>
</evidence>
<accession>A0A3B1BHG0</accession>
<evidence type="ECO:0000256" key="1">
    <source>
        <dbReference type="SAM" id="Phobius"/>
    </source>
</evidence>
<dbReference type="InterPro" id="IPR007730">
    <property type="entry name" value="SPOR-like_dom"/>
</dbReference>
<dbReference type="Pfam" id="PF05036">
    <property type="entry name" value="SPOR"/>
    <property type="match status" value="2"/>
</dbReference>
<organism evidence="3">
    <name type="scientific">hydrothermal vent metagenome</name>
    <dbReference type="NCBI Taxonomy" id="652676"/>
    <lineage>
        <taxon>unclassified sequences</taxon>
        <taxon>metagenomes</taxon>
        <taxon>ecological metagenomes</taxon>
    </lineage>
</organism>
<dbReference type="Gene3D" id="3.30.70.1070">
    <property type="entry name" value="Sporulation related repeat"/>
    <property type="match status" value="2"/>
</dbReference>
<proteinExistence type="predicted"/>
<dbReference type="EMBL" id="UOGC01000012">
    <property type="protein sequence ID" value="VAX15542.1"/>
    <property type="molecule type" value="Genomic_DNA"/>
</dbReference>
<keyword evidence="1" id="KW-1133">Transmembrane helix</keyword>
<reference evidence="3" key="1">
    <citation type="submission" date="2018-06" db="EMBL/GenBank/DDBJ databases">
        <authorList>
            <person name="Zhirakovskaya E."/>
        </authorList>
    </citation>
    <scope>NUCLEOTIDE SEQUENCE</scope>
</reference>
<name>A0A3B1BHG0_9ZZZZ</name>
<dbReference type="GO" id="GO:0042834">
    <property type="term" value="F:peptidoglycan binding"/>
    <property type="evidence" value="ECO:0007669"/>
    <property type="project" value="InterPro"/>
</dbReference>
<feature type="transmembrane region" description="Helical" evidence="1">
    <location>
        <begin position="36"/>
        <end position="53"/>
    </location>
</feature>
<sequence>MVTENGGDTPDIDIDLLEDFENEIATEDKARKRKRTIVIAGLLVGVVTALSMADIDWSEFTSTGSEPVATVEIKKTSPAEKPVPVKKVAEPADIEVSKKTEPENIEAEIAKLQEKNMIADDFKAPGMLTDEKQPAPEENVVVAPEPEVVKEVEKTPAVAKEPEVTQKAVAPEVIQKTEPIDIPKPSLGTGTFSVQVVATTDAVRALEIRDKLNKQGFYAWISTGRVKKSLFKVEAGLFKSIREASPLLRKLSSAGFKSRIAYKNDKKNVTLELGVFENERHAKSLGEQLGAKGFEIRIETIDKPIELYIVREGKYKSTKEADEANRRLIKTGYRTLGVNRVY</sequence>
<dbReference type="AlphaFoldDB" id="A0A3B1BHG0"/>
<dbReference type="InterPro" id="IPR052521">
    <property type="entry name" value="Cell_div_SPOR-domain"/>
</dbReference>
<keyword evidence="1" id="KW-0812">Transmembrane</keyword>
<keyword evidence="1" id="KW-0472">Membrane</keyword>
<protein>
    <recommendedName>
        <fullName evidence="2">SPOR domain-containing protein</fullName>
    </recommendedName>
</protein>
<dbReference type="PANTHER" id="PTHR38687">
    <property type="entry name" value="CELL DIVISION PROTEIN DEDD-RELATED"/>
    <property type="match status" value="1"/>
</dbReference>
<dbReference type="SUPFAM" id="SSF110997">
    <property type="entry name" value="Sporulation related repeat"/>
    <property type="match status" value="2"/>
</dbReference>
<gene>
    <name evidence="3" type="ORF">MNBD_NITROSPINAE01-1837</name>
</gene>
<feature type="domain" description="SPOR" evidence="2">
    <location>
        <begin position="186"/>
        <end position="263"/>
    </location>
</feature>